<name>A0A1Y0I4T4_9GAMM</name>
<dbReference type="Pfam" id="PF12902">
    <property type="entry name" value="Ferritin-like"/>
    <property type="match status" value="1"/>
</dbReference>
<dbReference type="Gene3D" id="1.20.1260.10">
    <property type="match status" value="1"/>
</dbReference>
<evidence type="ECO:0000313" key="2">
    <source>
        <dbReference type="EMBL" id="ARU55421.1"/>
    </source>
</evidence>
<reference evidence="2 3" key="1">
    <citation type="submission" date="2017-05" db="EMBL/GenBank/DDBJ databases">
        <title>Genomic insights into alkan degradation activity of Oleiphilus messinensis.</title>
        <authorList>
            <person name="Kozyavkin S.A."/>
            <person name="Slesarev A.I."/>
            <person name="Golyshin P.N."/>
            <person name="Korzhenkov A."/>
            <person name="Golyshina O.N."/>
            <person name="Toshchakov S.V."/>
        </authorList>
    </citation>
    <scope>NUCLEOTIDE SEQUENCE [LARGE SCALE GENOMIC DNA]</scope>
    <source>
        <strain evidence="2 3">ME102</strain>
    </source>
</reference>
<dbReference type="InterPro" id="IPR012347">
    <property type="entry name" value="Ferritin-like"/>
</dbReference>
<organism evidence="2 3">
    <name type="scientific">Oleiphilus messinensis</name>
    <dbReference type="NCBI Taxonomy" id="141451"/>
    <lineage>
        <taxon>Bacteria</taxon>
        <taxon>Pseudomonadati</taxon>
        <taxon>Pseudomonadota</taxon>
        <taxon>Gammaproteobacteria</taxon>
        <taxon>Oceanospirillales</taxon>
        <taxon>Oleiphilaceae</taxon>
        <taxon>Oleiphilus</taxon>
    </lineage>
</organism>
<dbReference type="KEGG" id="ome:OLMES_1343"/>
<feature type="domain" description="Iminophenyl-pyruvate dimer synthase" evidence="1">
    <location>
        <begin position="43"/>
        <end position="286"/>
    </location>
</feature>
<proteinExistence type="predicted"/>
<dbReference type="AlphaFoldDB" id="A0A1Y0I4T4"/>
<sequence length="486" mass="55450">MHSRLIQNLETFPFAEHLHDSQLGKPSAFTWRDYLLMLLKIDAGIEHALMVQYLYAAYSLGGSQVPEDKRKMVRKWQQTILSIAKEEMGHLITVQNVITCLGGSISLDREDYPWDHKFYPFPFELEPLTLDSLAKYVYTEAPIGWGEKDDQDEVLQRLQKRPIPPNPNVNSVAALFKVILAILKDPNKLSDDDFQADTFSQQASWGAWACNHGEVSGLDAPFHLAPDNPPSPKPAHTCPTTADVIVVPVSNRDEVIDALEQIAEQGEAAHSSDEQSHFRRFLRIYREFKAHFPNGLQPARNLPINPTTFHDEGKVSGDSYRKTTTITHPESIKWADLFNLRYRLLLTYLSHSFRLARALNPNKSPGNYQSVLHRAFCEMYNLKAISGILVRQPLHENPAPDTPFQPAGPPFQMPYNVELPENAISCWLQYRDILHACKDLREQLLKHELPEQDRDYLYALNNADQDCEKWLATVLEAARTERSMNA</sequence>
<dbReference type="RefSeq" id="WP_087460534.1">
    <property type="nucleotide sequence ID" value="NZ_CP021425.1"/>
</dbReference>
<dbReference type="EMBL" id="CP021425">
    <property type="protein sequence ID" value="ARU55421.1"/>
    <property type="molecule type" value="Genomic_DNA"/>
</dbReference>
<dbReference type="InterPro" id="IPR026820">
    <property type="entry name" value="VioB/RebD_dom"/>
</dbReference>
<dbReference type="OrthoDB" id="726375at2"/>
<accession>A0A1Y0I4T4</accession>
<keyword evidence="3" id="KW-1185">Reference proteome</keyword>
<protein>
    <recommendedName>
        <fullName evidence="1">Iminophenyl-pyruvate dimer synthase domain-containing protein</fullName>
    </recommendedName>
</protein>
<evidence type="ECO:0000313" key="3">
    <source>
        <dbReference type="Proteomes" id="UP000196027"/>
    </source>
</evidence>
<evidence type="ECO:0000259" key="1">
    <source>
        <dbReference type="Pfam" id="PF12902"/>
    </source>
</evidence>
<gene>
    <name evidence="2" type="ORF">OLMES_1343</name>
</gene>
<dbReference type="Proteomes" id="UP000196027">
    <property type="component" value="Chromosome"/>
</dbReference>